<evidence type="ECO:0000313" key="2">
    <source>
        <dbReference type="EMBL" id="KAK2579518.1"/>
    </source>
</evidence>
<organism evidence="2 3">
    <name type="scientific">Odynerus spinipes</name>
    <dbReference type="NCBI Taxonomy" id="1348599"/>
    <lineage>
        <taxon>Eukaryota</taxon>
        <taxon>Metazoa</taxon>
        <taxon>Ecdysozoa</taxon>
        <taxon>Arthropoda</taxon>
        <taxon>Hexapoda</taxon>
        <taxon>Insecta</taxon>
        <taxon>Pterygota</taxon>
        <taxon>Neoptera</taxon>
        <taxon>Endopterygota</taxon>
        <taxon>Hymenoptera</taxon>
        <taxon>Apocrita</taxon>
        <taxon>Aculeata</taxon>
        <taxon>Vespoidea</taxon>
        <taxon>Vespidae</taxon>
        <taxon>Eumeninae</taxon>
        <taxon>Odynerus</taxon>
    </lineage>
</organism>
<evidence type="ECO:0000313" key="3">
    <source>
        <dbReference type="Proteomes" id="UP001258017"/>
    </source>
</evidence>
<comment type="caution">
    <text evidence="2">The sequence shown here is derived from an EMBL/GenBank/DDBJ whole genome shotgun (WGS) entry which is preliminary data.</text>
</comment>
<dbReference type="Proteomes" id="UP001258017">
    <property type="component" value="Unassembled WGS sequence"/>
</dbReference>
<proteinExistence type="predicted"/>
<reference evidence="2" key="2">
    <citation type="journal article" date="2023" name="Commun. Biol.">
        <title>Intrasexual cuticular hydrocarbon dimorphism in a wasp sheds light on hydrocarbon biosynthesis genes in Hymenoptera.</title>
        <authorList>
            <person name="Moris V.C."/>
            <person name="Podsiadlowski L."/>
            <person name="Martin S."/>
            <person name="Oeyen J.P."/>
            <person name="Donath A."/>
            <person name="Petersen M."/>
            <person name="Wilbrandt J."/>
            <person name="Misof B."/>
            <person name="Liedtke D."/>
            <person name="Thamm M."/>
            <person name="Scheiner R."/>
            <person name="Schmitt T."/>
            <person name="Niehuis O."/>
        </authorList>
    </citation>
    <scope>NUCLEOTIDE SEQUENCE</scope>
    <source>
        <strain evidence="2">GBR_01_08_01A</strain>
    </source>
</reference>
<dbReference type="AlphaFoldDB" id="A0AAD9RHS7"/>
<keyword evidence="3" id="KW-1185">Reference proteome</keyword>
<reference evidence="2" key="1">
    <citation type="submission" date="2021-08" db="EMBL/GenBank/DDBJ databases">
        <authorList>
            <person name="Misof B."/>
            <person name="Oliver O."/>
            <person name="Podsiadlowski L."/>
            <person name="Donath A."/>
            <person name="Peters R."/>
            <person name="Mayer C."/>
            <person name="Rust J."/>
            <person name="Gunkel S."/>
            <person name="Lesny P."/>
            <person name="Martin S."/>
            <person name="Oeyen J.P."/>
            <person name="Petersen M."/>
            <person name="Panagiotis P."/>
            <person name="Wilbrandt J."/>
            <person name="Tanja T."/>
        </authorList>
    </citation>
    <scope>NUCLEOTIDE SEQUENCE</scope>
    <source>
        <strain evidence="2">GBR_01_08_01A</strain>
        <tissue evidence="2">Thorax + abdomen</tissue>
    </source>
</reference>
<gene>
    <name evidence="2" type="ORF">KPH14_010822</name>
</gene>
<accession>A0AAD9RHS7</accession>
<protein>
    <submittedName>
        <fullName evidence="2">Uncharacterized protein</fullName>
    </submittedName>
</protein>
<evidence type="ECO:0000256" key="1">
    <source>
        <dbReference type="SAM" id="MobiDB-lite"/>
    </source>
</evidence>
<sequence length="68" mass="7326">MEGNVNDDDVEEEEEEEAEEENGVGKKGGGGGRDEGEVDAPVISLKCTWVQPLRSAAIAVMRALPRQK</sequence>
<feature type="compositionally biased region" description="Acidic residues" evidence="1">
    <location>
        <begin position="1"/>
        <end position="22"/>
    </location>
</feature>
<feature type="region of interest" description="Disordered" evidence="1">
    <location>
        <begin position="1"/>
        <end position="39"/>
    </location>
</feature>
<name>A0AAD9RHS7_9HYME</name>
<dbReference type="EMBL" id="JAIFRP010000084">
    <property type="protein sequence ID" value="KAK2579518.1"/>
    <property type="molecule type" value="Genomic_DNA"/>
</dbReference>